<keyword evidence="3" id="KW-1185">Reference proteome</keyword>
<accession>E8U742</accession>
<dbReference type="KEGG" id="dmr:Deima_1230"/>
<dbReference type="AlphaFoldDB" id="E8U742"/>
<evidence type="ECO:0000256" key="1">
    <source>
        <dbReference type="SAM" id="MobiDB-lite"/>
    </source>
</evidence>
<protein>
    <submittedName>
        <fullName evidence="2">Transcriptional regulator domain-containing protein</fullName>
    </submittedName>
</protein>
<feature type="region of interest" description="Disordered" evidence="1">
    <location>
        <begin position="567"/>
        <end position="604"/>
    </location>
</feature>
<dbReference type="EMBL" id="CP002454">
    <property type="protein sequence ID" value="ADV66881.1"/>
    <property type="molecule type" value="Genomic_DNA"/>
</dbReference>
<dbReference type="InterPro" id="IPR036388">
    <property type="entry name" value="WH-like_DNA-bd_sf"/>
</dbReference>
<sequence>MYKLQILGHVHLTADGQPVPLSAKAHALLTYLTLERGSHHREFIADLLWDTPEALANLRVELTRLRQKRLPFFPARTPMLHVNCPTDLHTWLQEADHVSDDAVPQWLAALRGTPLSGLEDLGSAEFRDWVELQRQHLGTHLERALGRVYTRLAQAGHTTHLDLIRARADRLGLDLTASTPTPAPSPTSAAPVALPSALAPLHAALIGAANAARHAPQLLLLGARLGSGERQHLDATFSGTEWSVIHMHANSSPLLFMTALTHQLARLCPPELQERLLGAVGGGSHQHDLQRVASLFTAARRPLVLVIHTPQPDQTLVNDGVRFALELPVPLLIVLTATSALGLDALRDALGPMDLSRVHRVDVPPLSVRDVRAMLEARGSAHDPDALHARAARINQQAEGWPLHVEALMDGPDPRLRLPLPPVVRDTLLGDLAHQTPRLRRHLALWSLVYSSLNAELADELTRTLGGDGGLDTFAQAVALGLLQQATPQETLRLDTFTYRTSDLDTHFGFAHEPLRTALAGTLTSSERRELRAHLARHYLSTHPALARLYAEHAGLTDLAAQARAALPPAEVPQAHAAPHQLTPPPRPRDTARRETRTPNGYRVALDGGHLEVSRYGRYAPAPTLRLSGPPVRGGAWHLTARIDAFSSAPDLEGAPHMYPLALRTAPDARVVYSTQPFAPFTEDGVTHTFGGLVPEGRWFTLSGHGDPGTLELTVRALDVALSVAQFTWSGADVL</sequence>
<dbReference type="InterPro" id="IPR016032">
    <property type="entry name" value="Sig_transdc_resp-reg_C-effctor"/>
</dbReference>
<reference evidence="2 3" key="1">
    <citation type="journal article" date="2011" name="Stand. Genomic Sci.">
        <title>Complete genome sequence of Deinococcus maricopensis type strain (LB-34).</title>
        <authorList>
            <person name="Pukall R."/>
            <person name="Zeytun A."/>
            <person name="Lucas S."/>
            <person name="Lapidus A."/>
            <person name="Hammon N."/>
            <person name="Deshpande S."/>
            <person name="Nolan M."/>
            <person name="Cheng J.F."/>
            <person name="Pitluck S."/>
            <person name="Liolios K."/>
            <person name="Pagani I."/>
            <person name="Mikhailova N."/>
            <person name="Ivanova N."/>
            <person name="Mavromatis K."/>
            <person name="Pati A."/>
            <person name="Tapia R."/>
            <person name="Han C."/>
            <person name="Goodwin L."/>
            <person name="Chen A."/>
            <person name="Palaniappan K."/>
            <person name="Land M."/>
            <person name="Hauser L."/>
            <person name="Chang Y.J."/>
            <person name="Jeffries C.D."/>
            <person name="Brambilla E.M."/>
            <person name="Rohde M."/>
            <person name="Goker M."/>
            <person name="Detter J.C."/>
            <person name="Woyke T."/>
            <person name="Bristow J."/>
            <person name="Eisen J.A."/>
            <person name="Markowitz V."/>
            <person name="Hugenholtz P."/>
            <person name="Kyrpides N.C."/>
            <person name="Klenk H.P."/>
        </authorList>
    </citation>
    <scope>NUCLEOTIDE SEQUENCE [LARGE SCALE GENOMIC DNA]</scope>
    <source>
        <strain evidence="3">DSM 21211 / LMG 22137 / NRRL B-23946 / LB-34</strain>
    </source>
</reference>
<reference evidence="3" key="2">
    <citation type="submission" date="2011-01" db="EMBL/GenBank/DDBJ databases">
        <title>The complete genome of Deinococcus maricopensis DSM 21211.</title>
        <authorList>
            <consortium name="US DOE Joint Genome Institute (JGI-PGF)"/>
            <person name="Lucas S."/>
            <person name="Copeland A."/>
            <person name="Lapidus A."/>
            <person name="Goodwin L."/>
            <person name="Pitluck S."/>
            <person name="Kyrpides N."/>
            <person name="Mavromatis K."/>
            <person name="Pagani I."/>
            <person name="Ivanova N."/>
            <person name="Ovchinnikova G."/>
            <person name="Zeytun A."/>
            <person name="Detter J.C."/>
            <person name="Han C."/>
            <person name="Land M."/>
            <person name="Hauser L."/>
            <person name="Markowitz V."/>
            <person name="Cheng J.-F."/>
            <person name="Hugenholtz P."/>
            <person name="Woyke T."/>
            <person name="Wu D."/>
            <person name="Pukall R."/>
            <person name="Gehrich-Schroeter G."/>
            <person name="Brambilla E."/>
            <person name="Klenk H.-P."/>
            <person name="Eisen J.A."/>
        </authorList>
    </citation>
    <scope>NUCLEOTIDE SEQUENCE [LARGE SCALE GENOMIC DNA]</scope>
    <source>
        <strain evidence="3">DSM 21211 / LMG 22137 / NRRL B-23946 / LB-34</strain>
    </source>
</reference>
<dbReference type="eggNOG" id="COG0470">
    <property type="taxonomic scope" value="Bacteria"/>
</dbReference>
<evidence type="ECO:0000313" key="3">
    <source>
        <dbReference type="Proteomes" id="UP000008635"/>
    </source>
</evidence>
<dbReference type="RefSeq" id="WP_013556386.1">
    <property type="nucleotide sequence ID" value="NC_014958.1"/>
</dbReference>
<dbReference type="Proteomes" id="UP000008635">
    <property type="component" value="Chromosome"/>
</dbReference>
<dbReference type="GO" id="GO:0003677">
    <property type="term" value="F:DNA binding"/>
    <property type="evidence" value="ECO:0007669"/>
    <property type="project" value="InterPro"/>
</dbReference>
<dbReference type="OrthoDB" id="54168at2"/>
<dbReference type="GO" id="GO:0006355">
    <property type="term" value="P:regulation of DNA-templated transcription"/>
    <property type="evidence" value="ECO:0007669"/>
    <property type="project" value="InterPro"/>
</dbReference>
<dbReference type="HOGENOM" id="CLU_375416_0_0_0"/>
<organism evidence="2 3">
    <name type="scientific">Deinococcus maricopensis (strain DSM 21211 / LMG 22137 / NRRL B-23946 / LB-34)</name>
    <dbReference type="NCBI Taxonomy" id="709986"/>
    <lineage>
        <taxon>Bacteria</taxon>
        <taxon>Thermotogati</taxon>
        <taxon>Deinococcota</taxon>
        <taxon>Deinococci</taxon>
        <taxon>Deinococcales</taxon>
        <taxon>Deinococcaceae</taxon>
        <taxon>Deinococcus</taxon>
    </lineage>
</organism>
<dbReference type="SUPFAM" id="SSF46894">
    <property type="entry name" value="C-terminal effector domain of the bipartite response regulators"/>
    <property type="match status" value="1"/>
</dbReference>
<proteinExistence type="predicted"/>
<dbReference type="STRING" id="709986.Deima_1230"/>
<feature type="compositionally biased region" description="Basic and acidic residues" evidence="1">
    <location>
        <begin position="587"/>
        <end position="597"/>
    </location>
</feature>
<name>E8U742_DEIML</name>
<dbReference type="Gene3D" id="1.10.10.10">
    <property type="entry name" value="Winged helix-like DNA-binding domain superfamily/Winged helix DNA-binding domain"/>
    <property type="match status" value="1"/>
</dbReference>
<evidence type="ECO:0000313" key="2">
    <source>
        <dbReference type="EMBL" id="ADV66881.1"/>
    </source>
</evidence>
<gene>
    <name evidence="2" type="ordered locus">Deima_1230</name>
</gene>